<evidence type="ECO:0000313" key="5">
    <source>
        <dbReference type="Proteomes" id="UP000005824"/>
    </source>
</evidence>
<dbReference type="InterPro" id="IPR011006">
    <property type="entry name" value="CheY-like_superfamily"/>
</dbReference>
<name>B4CXC2_9BACT</name>
<evidence type="ECO:0000256" key="1">
    <source>
        <dbReference type="ARBA" id="ARBA00022553"/>
    </source>
</evidence>
<proteinExistence type="predicted"/>
<reference evidence="4 5" key="1">
    <citation type="journal article" date="2011" name="J. Bacteriol.">
        <title>Genome sequence of Chthoniobacter flavus Ellin428, an aerobic heterotrophic soil bacterium.</title>
        <authorList>
            <person name="Kant R."/>
            <person name="van Passel M.W."/>
            <person name="Palva A."/>
            <person name="Lucas S."/>
            <person name="Lapidus A."/>
            <person name="Glavina Del Rio T."/>
            <person name="Dalin E."/>
            <person name="Tice H."/>
            <person name="Bruce D."/>
            <person name="Goodwin L."/>
            <person name="Pitluck S."/>
            <person name="Larimer F.W."/>
            <person name="Land M.L."/>
            <person name="Hauser L."/>
            <person name="Sangwan P."/>
            <person name="de Vos W.M."/>
            <person name="Janssen P.H."/>
            <person name="Smidt H."/>
        </authorList>
    </citation>
    <scope>NUCLEOTIDE SEQUENCE [LARGE SCALE GENOMIC DNA]</scope>
    <source>
        <strain evidence="4 5">Ellin428</strain>
    </source>
</reference>
<keyword evidence="5" id="KW-1185">Reference proteome</keyword>
<evidence type="ECO:0000313" key="4">
    <source>
        <dbReference type="EMBL" id="EDY20920.1"/>
    </source>
</evidence>
<dbReference type="InterPro" id="IPR001789">
    <property type="entry name" value="Sig_transdc_resp-reg_receiver"/>
</dbReference>
<evidence type="ECO:0000259" key="3">
    <source>
        <dbReference type="PROSITE" id="PS50110"/>
    </source>
</evidence>
<dbReference type="PROSITE" id="PS50110">
    <property type="entry name" value="RESPONSE_REGULATORY"/>
    <property type="match status" value="1"/>
</dbReference>
<dbReference type="InterPro" id="IPR050595">
    <property type="entry name" value="Bact_response_regulator"/>
</dbReference>
<dbReference type="Pfam" id="PF14332">
    <property type="entry name" value="DUF4388"/>
    <property type="match status" value="1"/>
</dbReference>
<dbReference type="PANTHER" id="PTHR44591">
    <property type="entry name" value="STRESS RESPONSE REGULATOR PROTEIN 1"/>
    <property type="match status" value="1"/>
</dbReference>
<comment type="caution">
    <text evidence="4">The sequence shown here is derived from an EMBL/GenBank/DDBJ whole genome shotgun (WGS) entry which is preliminary data.</text>
</comment>
<dbReference type="InParanoid" id="B4CXC2"/>
<dbReference type="Gene3D" id="3.40.50.2300">
    <property type="match status" value="1"/>
</dbReference>
<dbReference type="PANTHER" id="PTHR44591:SF3">
    <property type="entry name" value="RESPONSE REGULATORY DOMAIN-CONTAINING PROTEIN"/>
    <property type="match status" value="1"/>
</dbReference>
<dbReference type="Proteomes" id="UP000005824">
    <property type="component" value="Unassembled WGS sequence"/>
</dbReference>
<feature type="domain" description="Response regulatory" evidence="3">
    <location>
        <begin position="6"/>
        <end position="122"/>
    </location>
</feature>
<gene>
    <name evidence="4" type="ORF">CfE428DRAFT_1213</name>
</gene>
<sequence length="350" mass="39111">MPARQKILILDDEHDILEIYQEILARLPSQPEIHTADAGARAIALLESEPFNLLLVDLRMPTMDGFQVLAIVRRKFPTLRVVVMTAAEDEQFRARAYAMGIDLYLEKPKTGKEIINFVDCIESMLEKEDVGGFRGVQSKTLVDIVQLECLTQSSAILKIASATGEGRIWIQRGEIIDAAMGDFLGKDAFLEMLRWKAGSFEILPNDTPRPRTIFSSYENLLMETAQTIDETSPTDLVTGEDTNSLASFSKYKGVQFVIAVEGSDKTTFEHWAAENPDRMAAWIHETTRALRTLGDKLEAGQLEQIEALGPQRHVGILSSDEQDLGIGFTRSASLPHIRETMKQIEAKWAS</sequence>
<protein>
    <submittedName>
        <fullName evidence="4">Response regulator receiver protein</fullName>
    </submittedName>
</protein>
<dbReference type="Pfam" id="PF00072">
    <property type="entry name" value="Response_reg"/>
    <property type="match status" value="1"/>
</dbReference>
<feature type="modified residue" description="4-aspartylphosphate" evidence="2">
    <location>
        <position position="57"/>
    </location>
</feature>
<dbReference type="eggNOG" id="COG2204">
    <property type="taxonomic scope" value="Bacteria"/>
</dbReference>
<dbReference type="EMBL" id="ABVL01000003">
    <property type="protein sequence ID" value="EDY20920.1"/>
    <property type="molecule type" value="Genomic_DNA"/>
</dbReference>
<keyword evidence="1 2" id="KW-0597">Phosphoprotein</keyword>
<dbReference type="STRING" id="497964.CfE428DRAFT_1213"/>
<dbReference type="InterPro" id="IPR025497">
    <property type="entry name" value="PatA-like_N"/>
</dbReference>
<dbReference type="GO" id="GO:0000160">
    <property type="term" value="P:phosphorelay signal transduction system"/>
    <property type="evidence" value="ECO:0007669"/>
    <property type="project" value="InterPro"/>
</dbReference>
<dbReference type="CDD" id="cd00156">
    <property type="entry name" value="REC"/>
    <property type="match status" value="1"/>
</dbReference>
<evidence type="ECO:0000256" key="2">
    <source>
        <dbReference type="PROSITE-ProRule" id="PRU00169"/>
    </source>
</evidence>
<dbReference type="SUPFAM" id="SSF52172">
    <property type="entry name" value="CheY-like"/>
    <property type="match status" value="1"/>
</dbReference>
<organism evidence="4 5">
    <name type="scientific">Chthoniobacter flavus Ellin428</name>
    <dbReference type="NCBI Taxonomy" id="497964"/>
    <lineage>
        <taxon>Bacteria</taxon>
        <taxon>Pseudomonadati</taxon>
        <taxon>Verrucomicrobiota</taxon>
        <taxon>Spartobacteria</taxon>
        <taxon>Chthoniobacterales</taxon>
        <taxon>Chthoniobacteraceae</taxon>
        <taxon>Chthoniobacter</taxon>
    </lineage>
</organism>
<dbReference type="AlphaFoldDB" id="B4CXC2"/>
<accession>B4CXC2</accession>
<dbReference type="SMART" id="SM00448">
    <property type="entry name" value="REC"/>
    <property type="match status" value="1"/>
</dbReference>
<dbReference type="RefSeq" id="WP_006978539.1">
    <property type="nucleotide sequence ID" value="NZ_ABVL01000003.1"/>
</dbReference>